<dbReference type="EMBL" id="CM044703">
    <property type="protein sequence ID" value="KAI5674709.1"/>
    <property type="molecule type" value="Genomic_DNA"/>
</dbReference>
<reference evidence="2" key="1">
    <citation type="journal article" date="2023" name="Nat. Plants">
        <title>Single-cell RNA sequencing provides a high-resolution roadmap for understanding the multicellular compartmentation of specialized metabolism.</title>
        <authorList>
            <person name="Sun S."/>
            <person name="Shen X."/>
            <person name="Li Y."/>
            <person name="Li Y."/>
            <person name="Wang S."/>
            <person name="Li R."/>
            <person name="Zhang H."/>
            <person name="Shen G."/>
            <person name="Guo B."/>
            <person name="Wei J."/>
            <person name="Xu J."/>
            <person name="St-Pierre B."/>
            <person name="Chen S."/>
            <person name="Sun C."/>
        </authorList>
    </citation>
    <scope>NUCLEOTIDE SEQUENCE [LARGE SCALE GENOMIC DNA]</scope>
</reference>
<comment type="caution">
    <text evidence="1">The sequence shown here is derived from an EMBL/GenBank/DDBJ whole genome shotgun (WGS) entry which is preliminary data.</text>
</comment>
<evidence type="ECO:0000313" key="1">
    <source>
        <dbReference type="EMBL" id="KAI5674709.1"/>
    </source>
</evidence>
<keyword evidence="2" id="KW-1185">Reference proteome</keyword>
<proteinExistence type="predicted"/>
<evidence type="ECO:0000313" key="2">
    <source>
        <dbReference type="Proteomes" id="UP001060085"/>
    </source>
</evidence>
<dbReference type="Proteomes" id="UP001060085">
    <property type="component" value="Linkage Group LG03"/>
</dbReference>
<organism evidence="1 2">
    <name type="scientific">Catharanthus roseus</name>
    <name type="common">Madagascar periwinkle</name>
    <name type="synonym">Vinca rosea</name>
    <dbReference type="NCBI Taxonomy" id="4058"/>
    <lineage>
        <taxon>Eukaryota</taxon>
        <taxon>Viridiplantae</taxon>
        <taxon>Streptophyta</taxon>
        <taxon>Embryophyta</taxon>
        <taxon>Tracheophyta</taxon>
        <taxon>Spermatophyta</taxon>
        <taxon>Magnoliopsida</taxon>
        <taxon>eudicotyledons</taxon>
        <taxon>Gunneridae</taxon>
        <taxon>Pentapetalae</taxon>
        <taxon>asterids</taxon>
        <taxon>lamiids</taxon>
        <taxon>Gentianales</taxon>
        <taxon>Apocynaceae</taxon>
        <taxon>Rauvolfioideae</taxon>
        <taxon>Vinceae</taxon>
        <taxon>Catharanthinae</taxon>
        <taxon>Catharanthus</taxon>
    </lineage>
</organism>
<gene>
    <name evidence="1" type="ORF">M9H77_15073</name>
</gene>
<name>A0ACC0BQ49_CATRO</name>
<sequence length="404" mass="45926">MRIYVVINVLVIFCWGAIMNKCTSSSESTAIPFPAPAAEMEKETTSDEQMIAEKNYIEWDDMKVDLKHHQQHYNKNNNNKYNWSSSSKIIVVDKNGNGDDDSSVVSSVQAAIDLVPLHNRFRYKIFIRPGIYSEKVKVPKSKPYISFIGEEGKGKETVITWHDKASDRKADGSILGTYESASVTVESDYFCAKDVTFQNTIVSRSERNDMQAVALRLNGNKAWLHKVRILGTQDTLLDESGFHFYDQCFIQGTVDFICGNAKSFFQGCTLNSIAVGGGAVAASHRESPDEDTGFSFVNCNVTGTGRVLLGRAWGSYARIIYSYCNFDGIVDPKGWDDWRNPRKDRSVEFVEFECRGKGANRRERVPWSRSYGFLETEYSLTTDFIYGRRWLDPFTPSRFINNRW</sequence>
<accession>A0ACC0BQ49</accession>
<protein>
    <submittedName>
        <fullName evidence="1">Uncharacterized protein</fullName>
    </submittedName>
</protein>